<dbReference type="Proteomes" id="UP000193218">
    <property type="component" value="Unassembled WGS sequence"/>
</dbReference>
<dbReference type="EMBL" id="NBSH01000002">
    <property type="protein sequence ID" value="ORX39675.1"/>
    <property type="molecule type" value="Genomic_DNA"/>
</dbReference>
<feature type="compositionally biased region" description="Polar residues" evidence="5">
    <location>
        <begin position="329"/>
        <end position="340"/>
    </location>
</feature>
<protein>
    <recommendedName>
        <fullName evidence="8">Rad52/22 family double-strand break repair protein-domain-containing protein</fullName>
    </recommendedName>
</protein>
<feature type="compositionally biased region" description="Low complexity" evidence="5">
    <location>
        <begin position="422"/>
        <end position="434"/>
    </location>
</feature>
<dbReference type="Gene3D" id="3.30.390.80">
    <property type="entry name" value="DNA repair protein Rad52/59/22"/>
    <property type="match status" value="1"/>
</dbReference>
<evidence type="ECO:0000256" key="3">
    <source>
        <dbReference type="ARBA" id="ARBA00023172"/>
    </source>
</evidence>
<reference evidence="6 7" key="1">
    <citation type="submission" date="2017-03" db="EMBL/GenBank/DDBJ databases">
        <title>Widespread Adenine N6-methylation of Active Genes in Fungi.</title>
        <authorList>
            <consortium name="DOE Joint Genome Institute"/>
            <person name="Mondo S.J."/>
            <person name="Dannebaum R.O."/>
            <person name="Kuo R.C."/>
            <person name="Louie K.B."/>
            <person name="Bewick A.J."/>
            <person name="Labutti K."/>
            <person name="Haridas S."/>
            <person name="Kuo A."/>
            <person name="Salamov A."/>
            <person name="Ahrendt S.R."/>
            <person name="Lau R."/>
            <person name="Bowen B.P."/>
            <person name="Lipzen A."/>
            <person name="Sullivan W."/>
            <person name="Andreopoulos W.B."/>
            <person name="Clum A."/>
            <person name="Lindquist E."/>
            <person name="Daum C."/>
            <person name="Northen T.R."/>
            <person name="Ramamoorthy G."/>
            <person name="Schmitz R.J."/>
            <person name="Gryganskyi A."/>
            <person name="Culley D."/>
            <person name="Magnuson J."/>
            <person name="James T.Y."/>
            <person name="O'Malley M.A."/>
            <person name="Stajich J.E."/>
            <person name="Spatafora J.W."/>
            <person name="Visel A."/>
            <person name="Grigoriev I.V."/>
        </authorList>
    </citation>
    <scope>NUCLEOTIDE SEQUENCE [LARGE SCALE GENOMIC DNA]</scope>
    <source>
        <strain evidence="6 7">NRRL Y-17943</strain>
    </source>
</reference>
<dbReference type="AlphaFoldDB" id="A0A1Y1URA6"/>
<keyword evidence="2" id="KW-0227">DNA damage</keyword>
<dbReference type="STRING" id="4999.A0A1Y1URA6"/>
<dbReference type="InParanoid" id="A0A1Y1URA6"/>
<dbReference type="FunFam" id="3.30.390.80:FF:000001">
    <property type="entry name" value="DNA repair protein RAD52 homolog"/>
    <property type="match status" value="1"/>
</dbReference>
<evidence type="ECO:0000313" key="6">
    <source>
        <dbReference type="EMBL" id="ORX39675.1"/>
    </source>
</evidence>
<evidence type="ECO:0000313" key="7">
    <source>
        <dbReference type="Proteomes" id="UP000193218"/>
    </source>
</evidence>
<proteinExistence type="inferred from homology"/>
<dbReference type="GO" id="GO:0006312">
    <property type="term" value="P:mitotic recombination"/>
    <property type="evidence" value="ECO:0007669"/>
    <property type="project" value="TreeGrafter"/>
</dbReference>
<dbReference type="RefSeq" id="XP_021873460.1">
    <property type="nucleotide sequence ID" value="XM_022014614.1"/>
</dbReference>
<name>A0A1Y1URA6_9TREE</name>
<evidence type="ECO:0000256" key="1">
    <source>
        <dbReference type="ARBA" id="ARBA00006638"/>
    </source>
</evidence>
<evidence type="ECO:0000256" key="5">
    <source>
        <dbReference type="SAM" id="MobiDB-lite"/>
    </source>
</evidence>
<dbReference type="GO" id="GO:0045002">
    <property type="term" value="P:double-strand break repair via single-strand annealing"/>
    <property type="evidence" value="ECO:0007669"/>
    <property type="project" value="TreeGrafter"/>
</dbReference>
<feature type="region of interest" description="Disordered" evidence="5">
    <location>
        <begin position="237"/>
        <end position="289"/>
    </location>
</feature>
<keyword evidence="7" id="KW-1185">Reference proteome</keyword>
<keyword evidence="3" id="KW-0233">DNA recombination</keyword>
<comment type="caution">
    <text evidence="6">The sequence shown here is derived from an EMBL/GenBank/DDBJ whole genome shotgun (WGS) entry which is preliminary data.</text>
</comment>
<evidence type="ECO:0000256" key="2">
    <source>
        <dbReference type="ARBA" id="ARBA00022763"/>
    </source>
</evidence>
<feature type="region of interest" description="Disordered" evidence="5">
    <location>
        <begin position="477"/>
        <end position="507"/>
    </location>
</feature>
<dbReference type="FunCoup" id="A0A1Y1URA6">
    <property type="interactions" value="295"/>
</dbReference>
<gene>
    <name evidence="6" type="ORF">BD324DRAFT_614563</name>
</gene>
<dbReference type="GeneID" id="33556422"/>
<keyword evidence="4" id="KW-0234">DNA repair</keyword>
<dbReference type="PANTHER" id="PTHR12132">
    <property type="entry name" value="DNA REPAIR AND RECOMBINATION PROTEIN RAD52, RAD59"/>
    <property type="match status" value="1"/>
</dbReference>
<dbReference type="Pfam" id="PF04098">
    <property type="entry name" value="Rad52_Rad22"/>
    <property type="match status" value="1"/>
</dbReference>
<dbReference type="OrthoDB" id="206565at2759"/>
<comment type="similarity">
    <text evidence="1">Belongs to the RAD52 family.</text>
</comment>
<organism evidence="6 7">
    <name type="scientific">Kockovaella imperatae</name>
    <dbReference type="NCBI Taxonomy" id="4999"/>
    <lineage>
        <taxon>Eukaryota</taxon>
        <taxon>Fungi</taxon>
        <taxon>Dikarya</taxon>
        <taxon>Basidiomycota</taxon>
        <taxon>Agaricomycotina</taxon>
        <taxon>Tremellomycetes</taxon>
        <taxon>Tremellales</taxon>
        <taxon>Cuniculitremaceae</taxon>
        <taxon>Kockovaella</taxon>
    </lineage>
</organism>
<dbReference type="SUPFAM" id="SSF54768">
    <property type="entry name" value="dsRNA-binding domain-like"/>
    <property type="match status" value="1"/>
</dbReference>
<dbReference type="GO" id="GO:0000724">
    <property type="term" value="P:double-strand break repair via homologous recombination"/>
    <property type="evidence" value="ECO:0007669"/>
    <property type="project" value="TreeGrafter"/>
</dbReference>
<dbReference type="InterPro" id="IPR042525">
    <property type="entry name" value="Rad52_Rad59_Rad22_sf"/>
</dbReference>
<dbReference type="GO" id="GO:0005634">
    <property type="term" value="C:nucleus"/>
    <property type="evidence" value="ECO:0007669"/>
    <property type="project" value="TreeGrafter"/>
</dbReference>
<accession>A0A1Y1URA6</accession>
<sequence length="507" mass="55026">MSLSTHLIEAHEKKPYMAPPISPWPQSVYRAGHPPQPPQPFQTPVNTTMNDGDSSWMMGHGMSSQVSGMGGFTKWSEERVAALQVRLARKLGPEYVTQRPGPSGGPKLSYIEGWKVINLANEVFGFNGWSSTISSLTTDFIDVNKEGRASVNVTAIVRITLADGCWHEDVGCGQGENQRSKAAALDKAKKEAVTDATKRALKTFGNVLGLCLYDKSYTSEVVRMKVPQVKFNPRDLERRPEFVEPDAPGPSRPTAIPSHMPNVSRPPAPQQAHSVRELRPDTPQAPDTPLKEIQELGEDVFMDESFDAEFLDEQDELFYQDRLQANTRQNVAQGPQNPATSAPAYQHRHRPDLPPPNLAARGEFTRSVSDPAQKLENGRHLGPRDSGLGNRAAAVSERGGMEPKPMRMPMPRPQSNSSAGKSARALAISSALAAQGVRPPLPGPPRAESPRIPSGGVASLSARTTGQMTARAAALGLEGNEGIPTGDYQGFGSARGFKRTRSIEERP</sequence>
<dbReference type="InterPro" id="IPR007232">
    <property type="entry name" value="Rad52_Rad59_Rad22"/>
</dbReference>
<evidence type="ECO:0000256" key="4">
    <source>
        <dbReference type="ARBA" id="ARBA00023204"/>
    </source>
</evidence>
<dbReference type="InterPro" id="IPR041247">
    <property type="entry name" value="Rad52_fam"/>
</dbReference>
<evidence type="ECO:0008006" key="8">
    <source>
        <dbReference type="Google" id="ProtNLM"/>
    </source>
</evidence>
<dbReference type="PANTHER" id="PTHR12132:SF1">
    <property type="entry name" value="DNA REPAIR PROTEIN RAD52 HOMOLOG"/>
    <property type="match status" value="1"/>
</dbReference>
<feature type="region of interest" description="Disordered" evidence="5">
    <location>
        <begin position="329"/>
        <end position="465"/>
    </location>
</feature>
<dbReference type="GO" id="GO:0003697">
    <property type="term" value="F:single-stranded DNA binding"/>
    <property type="evidence" value="ECO:0007669"/>
    <property type="project" value="UniProtKB-ARBA"/>
</dbReference>